<dbReference type="Pfam" id="PF03687">
    <property type="entry name" value="UPF0164"/>
    <property type="match status" value="1"/>
</dbReference>
<feature type="non-terminal residue" evidence="1">
    <location>
        <position position="255"/>
    </location>
</feature>
<name>X1LRE0_9ZZZZ</name>
<comment type="caution">
    <text evidence="1">The sequence shown here is derived from an EMBL/GenBank/DDBJ whole genome shotgun (WGS) entry which is preliminary data.</text>
</comment>
<dbReference type="SUPFAM" id="SSF56935">
    <property type="entry name" value="Porins"/>
    <property type="match status" value="1"/>
</dbReference>
<reference evidence="1" key="1">
    <citation type="journal article" date="2014" name="Front. Microbiol.">
        <title>High frequency of phylogenetically diverse reductive dehalogenase-homologous genes in deep subseafloor sedimentary metagenomes.</title>
        <authorList>
            <person name="Kawai M."/>
            <person name="Futagami T."/>
            <person name="Toyoda A."/>
            <person name="Takaki Y."/>
            <person name="Nishi S."/>
            <person name="Hori S."/>
            <person name="Arai W."/>
            <person name="Tsubouchi T."/>
            <person name="Morono Y."/>
            <person name="Uchiyama I."/>
            <person name="Ito T."/>
            <person name="Fujiyama A."/>
            <person name="Inagaki F."/>
            <person name="Takami H."/>
        </authorList>
    </citation>
    <scope>NUCLEOTIDE SEQUENCE</scope>
    <source>
        <strain evidence="1">Expedition CK06-06</strain>
    </source>
</reference>
<evidence type="ECO:0000313" key="1">
    <source>
        <dbReference type="EMBL" id="GAH96713.1"/>
    </source>
</evidence>
<organism evidence="1">
    <name type="scientific">marine sediment metagenome</name>
    <dbReference type="NCBI Taxonomy" id="412755"/>
    <lineage>
        <taxon>unclassified sequences</taxon>
        <taxon>metagenomes</taxon>
        <taxon>ecological metagenomes</taxon>
    </lineage>
</organism>
<dbReference type="Gene3D" id="2.40.160.60">
    <property type="entry name" value="Outer membrane protein transport protein (OMPP1/FadL/TodX)"/>
    <property type="match status" value="1"/>
</dbReference>
<dbReference type="InterPro" id="IPR005362">
    <property type="entry name" value="UPF0164"/>
</dbReference>
<dbReference type="EMBL" id="BARV01001481">
    <property type="protein sequence ID" value="GAH96713.1"/>
    <property type="molecule type" value="Genomic_DNA"/>
</dbReference>
<sequence length="255" mass="26570">MRRMLTISVGIGFLVTIFAIPVLAGGPGTTAANFLKIGVGARGTAMGGAFTALVDDGTSLYWNPAGLAQIKGGELSATYNLWFEDIRQGYLGVGFPSLGGALGLAANYVDMGTFEGRDEAGNLTGNFTASDLELMVGYAKEISPKFSLGFGAGIIQDTIAEDKESAFLANVGLLTELSKPLFLGLVVQNLGSQLGSDSLPLTLRGGLALRLDPFAVALDVVKPTDDDIYYCAGAEWWIGGLAALRAGYKSNQDIG</sequence>
<accession>X1LRE0</accession>
<protein>
    <recommendedName>
        <fullName evidence="2">PorV/PorQ family protein</fullName>
    </recommendedName>
</protein>
<dbReference type="AlphaFoldDB" id="X1LRE0"/>
<gene>
    <name evidence="1" type="ORF">S06H3_04270</name>
</gene>
<dbReference type="NCBIfam" id="NF033709">
    <property type="entry name" value="PorV_fam"/>
    <property type="match status" value="1"/>
</dbReference>
<proteinExistence type="predicted"/>
<evidence type="ECO:0008006" key="2">
    <source>
        <dbReference type="Google" id="ProtNLM"/>
    </source>
</evidence>